<reference evidence="2 3" key="1">
    <citation type="journal article" date="2018" name="Front. Microbiol.">
        <title>Novel Insights Into Bacterial Dimethylsulfoniopropionate Catabolism in the East China Sea.</title>
        <authorList>
            <person name="Liu J."/>
            <person name="Liu J."/>
            <person name="Zhang S.H."/>
            <person name="Liang J."/>
            <person name="Lin H."/>
            <person name="Song D."/>
            <person name="Yang G.P."/>
            <person name="Todd J.D."/>
            <person name="Zhang X.H."/>
        </authorList>
    </citation>
    <scope>NUCLEOTIDE SEQUENCE [LARGE SCALE GENOMIC DNA]</scope>
    <source>
        <strain evidence="2 3">ZYFD042</strain>
    </source>
</reference>
<organism evidence="2 3">
    <name type="scientific">Microbacterium enclense</name>
    <dbReference type="NCBI Taxonomy" id="993073"/>
    <lineage>
        <taxon>Bacteria</taxon>
        <taxon>Bacillati</taxon>
        <taxon>Actinomycetota</taxon>
        <taxon>Actinomycetes</taxon>
        <taxon>Micrococcales</taxon>
        <taxon>Microbacteriaceae</taxon>
        <taxon>Microbacterium</taxon>
    </lineage>
</organism>
<dbReference type="Proteomes" id="UP000285970">
    <property type="component" value="Unassembled WGS sequence"/>
</dbReference>
<gene>
    <name evidence="2" type="ORF">D8Y23_00020</name>
</gene>
<evidence type="ECO:0000313" key="3">
    <source>
        <dbReference type="Proteomes" id="UP000285970"/>
    </source>
</evidence>
<dbReference type="AlphaFoldDB" id="A0A443JS35"/>
<sequence>MFGFRRATPEVTWKVIEDDFVLGACARRIFGYASRGTDGSWSAFDDEARPIGTFAEPSHAKAALWQAHHEAHGTTCAAPLDIRPRRAADRGSVPLADTSGRVAAHPASW</sequence>
<feature type="region of interest" description="Disordered" evidence="1">
    <location>
        <begin position="88"/>
        <end position="109"/>
    </location>
</feature>
<dbReference type="OrthoDB" id="5069727at2"/>
<protein>
    <submittedName>
        <fullName evidence="2">Uncharacterized protein</fullName>
    </submittedName>
</protein>
<evidence type="ECO:0000256" key="1">
    <source>
        <dbReference type="SAM" id="MobiDB-lite"/>
    </source>
</evidence>
<accession>A0A443JS35</accession>
<dbReference type="RefSeq" id="WP_128216128.1">
    <property type="nucleotide sequence ID" value="NZ_RBZY01000001.1"/>
</dbReference>
<comment type="caution">
    <text evidence="2">The sequence shown here is derived from an EMBL/GenBank/DDBJ whole genome shotgun (WGS) entry which is preliminary data.</text>
</comment>
<proteinExistence type="predicted"/>
<name>A0A443JS35_9MICO</name>
<evidence type="ECO:0000313" key="2">
    <source>
        <dbReference type="EMBL" id="RWR23328.1"/>
    </source>
</evidence>
<dbReference type="EMBL" id="RBZY01000001">
    <property type="protein sequence ID" value="RWR23328.1"/>
    <property type="molecule type" value="Genomic_DNA"/>
</dbReference>